<keyword evidence="4" id="KW-1185">Reference proteome</keyword>
<evidence type="ECO:0000256" key="2">
    <source>
        <dbReference type="ARBA" id="ARBA00023043"/>
    </source>
</evidence>
<dbReference type="PATRIC" id="fig|447.4.peg.1009"/>
<name>A0A0W0RV09_LEGBO</name>
<dbReference type="AlphaFoldDB" id="A0A0W0RV09"/>
<dbReference type="EMBL" id="LNXU01000012">
    <property type="protein sequence ID" value="KTC74946.1"/>
    <property type="molecule type" value="Genomic_DNA"/>
</dbReference>
<comment type="caution">
    <text evidence="3">The sequence shown here is derived from an EMBL/GenBank/DDBJ whole genome shotgun (WGS) entry which is preliminary data.</text>
</comment>
<dbReference type="SUPFAM" id="SSF48403">
    <property type="entry name" value="Ankyrin repeat"/>
    <property type="match status" value="1"/>
</dbReference>
<dbReference type="InterPro" id="IPR050776">
    <property type="entry name" value="Ank_Repeat/CDKN_Inhibitor"/>
</dbReference>
<gene>
    <name evidence="3" type="ORF">Lboz_0933</name>
</gene>
<dbReference type="InterPro" id="IPR036770">
    <property type="entry name" value="Ankyrin_rpt-contain_sf"/>
</dbReference>
<keyword evidence="1" id="KW-0677">Repeat</keyword>
<evidence type="ECO:0000313" key="4">
    <source>
        <dbReference type="Proteomes" id="UP000054695"/>
    </source>
</evidence>
<sequence length="498" mass="56280">MGLVENLTILLIFYCPMCNINPEGYYRGRNMEFITEINAAIKSGLEGFNLFIEQKLQTEADYLERPYWTEGGVQMTVLNYLIQQHQEKNKDPVHEESSSDLIGFIDVVLSKVRDKNVGLPLHQAIAANKIQLALHLLENNVFDVNKRDEEARTLLSLVLPVRNRQLLLKILACKPDVNAATRLTEDRTPFQPLHQAIALDFASGVINLVRAGADVANPVGELKDTPVLLAAQQGKIKALEALLEESPVEQLKLEARNKNFWQDQKTGENAIEALCKKLVNNPNDKDVLRGVAMLLCRGAEPPRHEELCQALANKRSDLLKEIDAYMDTRPELVDPFVNRCHLANSALYNIIYVDHSWGSTLRQLFGRPSDAAFAVERLVTRKYSRRSEGSSEGSLLPTAAAVPLKGDEPPLKLYAEFVRRYNEAYENQKITNPWSTMRWMIAEGKCNWETVKEYARNHPGTRTQIIYDDMFKTLPKMKVHEVIENSSGEPTLSSEATL</sequence>
<evidence type="ECO:0000313" key="3">
    <source>
        <dbReference type="EMBL" id="KTC74946.1"/>
    </source>
</evidence>
<proteinExistence type="predicted"/>
<accession>A0A0W0RV09</accession>
<dbReference type="STRING" id="447.Lboz_0933"/>
<organism evidence="3 4">
    <name type="scientific">Legionella bozemanae</name>
    <name type="common">Fluoribacter bozemanae</name>
    <dbReference type="NCBI Taxonomy" id="447"/>
    <lineage>
        <taxon>Bacteria</taxon>
        <taxon>Pseudomonadati</taxon>
        <taxon>Pseudomonadota</taxon>
        <taxon>Gammaproteobacteria</taxon>
        <taxon>Legionellales</taxon>
        <taxon>Legionellaceae</taxon>
        <taxon>Legionella</taxon>
    </lineage>
</organism>
<dbReference type="PANTHER" id="PTHR24201">
    <property type="entry name" value="ANK_REP_REGION DOMAIN-CONTAINING PROTEIN"/>
    <property type="match status" value="1"/>
</dbReference>
<dbReference type="Gene3D" id="1.25.40.20">
    <property type="entry name" value="Ankyrin repeat-containing domain"/>
    <property type="match status" value="1"/>
</dbReference>
<dbReference type="Proteomes" id="UP000054695">
    <property type="component" value="Unassembled WGS sequence"/>
</dbReference>
<protein>
    <submittedName>
        <fullName evidence="3">Ankyrin repeat protein</fullName>
    </submittedName>
</protein>
<keyword evidence="2" id="KW-0040">ANK repeat</keyword>
<evidence type="ECO:0000256" key="1">
    <source>
        <dbReference type="ARBA" id="ARBA00022737"/>
    </source>
</evidence>
<reference evidence="3 4" key="1">
    <citation type="submission" date="2015-11" db="EMBL/GenBank/DDBJ databases">
        <title>Genomic analysis of 38 Legionella species identifies large and diverse effector repertoires.</title>
        <authorList>
            <person name="Burstein D."/>
            <person name="Amaro F."/>
            <person name="Zusman T."/>
            <person name="Lifshitz Z."/>
            <person name="Cohen O."/>
            <person name="Gilbert J.A."/>
            <person name="Pupko T."/>
            <person name="Shuman H.A."/>
            <person name="Segal G."/>
        </authorList>
    </citation>
    <scope>NUCLEOTIDE SEQUENCE [LARGE SCALE GENOMIC DNA]</scope>
    <source>
        <strain evidence="3 4">WIGA</strain>
    </source>
</reference>
<dbReference type="NCBIfam" id="NF043019">
    <property type="entry name" value="T4SS_AnkC"/>
    <property type="match status" value="1"/>
</dbReference>